<comment type="caution">
    <text evidence="2">The sequence shown here is derived from an EMBL/GenBank/DDBJ whole genome shotgun (WGS) entry which is preliminary data.</text>
</comment>
<feature type="non-terminal residue" evidence="2">
    <location>
        <position position="32"/>
    </location>
</feature>
<accession>X1KP89</accession>
<organism evidence="2">
    <name type="scientific">marine sediment metagenome</name>
    <dbReference type="NCBI Taxonomy" id="412755"/>
    <lineage>
        <taxon>unclassified sequences</taxon>
        <taxon>metagenomes</taxon>
        <taxon>ecological metagenomes</taxon>
    </lineage>
</organism>
<keyword evidence="1" id="KW-0812">Transmembrane</keyword>
<gene>
    <name evidence="2" type="ORF">S06H3_23556</name>
</gene>
<evidence type="ECO:0000313" key="2">
    <source>
        <dbReference type="EMBL" id="GAI08478.1"/>
    </source>
</evidence>
<dbReference type="EMBL" id="BARV01012832">
    <property type="protein sequence ID" value="GAI08478.1"/>
    <property type="molecule type" value="Genomic_DNA"/>
</dbReference>
<name>X1KP89_9ZZZZ</name>
<protein>
    <submittedName>
        <fullName evidence="2">Uncharacterized protein</fullName>
    </submittedName>
</protein>
<reference evidence="2" key="1">
    <citation type="journal article" date="2014" name="Front. Microbiol.">
        <title>High frequency of phylogenetically diverse reductive dehalogenase-homologous genes in deep subseafloor sedimentary metagenomes.</title>
        <authorList>
            <person name="Kawai M."/>
            <person name="Futagami T."/>
            <person name="Toyoda A."/>
            <person name="Takaki Y."/>
            <person name="Nishi S."/>
            <person name="Hori S."/>
            <person name="Arai W."/>
            <person name="Tsubouchi T."/>
            <person name="Morono Y."/>
            <person name="Uchiyama I."/>
            <person name="Ito T."/>
            <person name="Fujiyama A."/>
            <person name="Inagaki F."/>
            <person name="Takami H."/>
        </authorList>
    </citation>
    <scope>NUCLEOTIDE SEQUENCE</scope>
    <source>
        <strain evidence="2">Expedition CK06-06</strain>
    </source>
</reference>
<sequence>MKNLLRFIIRYHFFFLFLLLETVSVILIVQKN</sequence>
<keyword evidence="1" id="KW-0472">Membrane</keyword>
<proteinExistence type="predicted"/>
<feature type="transmembrane region" description="Helical" evidence="1">
    <location>
        <begin position="7"/>
        <end position="29"/>
    </location>
</feature>
<dbReference type="AlphaFoldDB" id="X1KP89"/>
<evidence type="ECO:0000256" key="1">
    <source>
        <dbReference type="SAM" id="Phobius"/>
    </source>
</evidence>
<keyword evidence="1" id="KW-1133">Transmembrane helix</keyword>